<accession>A0A3E4TP84</accession>
<gene>
    <name evidence="1" type="ORF">DXC39_31890</name>
</gene>
<name>A0A3E4TP84_9FIRM</name>
<dbReference type="Proteomes" id="UP000261257">
    <property type="component" value="Unassembled WGS sequence"/>
</dbReference>
<organism evidence="1 2">
    <name type="scientific">Hungatella hathewayi</name>
    <dbReference type="NCBI Taxonomy" id="154046"/>
    <lineage>
        <taxon>Bacteria</taxon>
        <taxon>Bacillati</taxon>
        <taxon>Bacillota</taxon>
        <taxon>Clostridia</taxon>
        <taxon>Lachnospirales</taxon>
        <taxon>Lachnospiraceae</taxon>
        <taxon>Hungatella</taxon>
    </lineage>
</organism>
<reference evidence="1 2" key="1">
    <citation type="submission" date="2018-08" db="EMBL/GenBank/DDBJ databases">
        <title>A genome reference for cultivated species of the human gut microbiota.</title>
        <authorList>
            <person name="Zou Y."/>
            <person name="Xue W."/>
            <person name="Luo G."/>
        </authorList>
    </citation>
    <scope>NUCLEOTIDE SEQUENCE [LARGE SCALE GENOMIC DNA]</scope>
    <source>
        <strain evidence="1 2">TF05-11AC</strain>
    </source>
</reference>
<evidence type="ECO:0000313" key="2">
    <source>
        <dbReference type="Proteomes" id="UP000261257"/>
    </source>
</evidence>
<evidence type="ECO:0000313" key="1">
    <source>
        <dbReference type="EMBL" id="RGL92795.1"/>
    </source>
</evidence>
<proteinExistence type="predicted"/>
<comment type="caution">
    <text evidence="1">The sequence shown here is derived from an EMBL/GenBank/DDBJ whole genome shotgun (WGS) entry which is preliminary data.</text>
</comment>
<protein>
    <submittedName>
        <fullName evidence="1">Uncharacterized protein</fullName>
    </submittedName>
</protein>
<dbReference type="AlphaFoldDB" id="A0A3E4TP84"/>
<dbReference type="RefSeq" id="WP_117624243.1">
    <property type="nucleotide sequence ID" value="NZ_QRQF01000063.1"/>
</dbReference>
<dbReference type="EMBL" id="QSSQ01000066">
    <property type="protein sequence ID" value="RGL92795.1"/>
    <property type="molecule type" value="Genomic_DNA"/>
</dbReference>
<sequence length="86" mass="9869">MSLEDSLEQFVVDRIGSIMNQGFKATLQNSPEKEYDIEHVLAGFSPDVRQEVDQLMEHLFSSEAEKERLLYLSGLKDGFHIAKRLL</sequence>